<evidence type="ECO:0000313" key="1">
    <source>
        <dbReference type="EMBL" id="AFK42569.1"/>
    </source>
</evidence>
<accession>I3SQM7</accession>
<protein>
    <submittedName>
        <fullName evidence="1">Uncharacterized protein</fullName>
    </submittedName>
</protein>
<organism evidence="1">
    <name type="scientific">Medicago truncatula</name>
    <name type="common">Barrel medic</name>
    <name type="synonym">Medicago tribuloides</name>
    <dbReference type="NCBI Taxonomy" id="3880"/>
    <lineage>
        <taxon>Eukaryota</taxon>
        <taxon>Viridiplantae</taxon>
        <taxon>Streptophyta</taxon>
        <taxon>Embryophyta</taxon>
        <taxon>Tracheophyta</taxon>
        <taxon>Spermatophyta</taxon>
        <taxon>Magnoliopsida</taxon>
        <taxon>eudicotyledons</taxon>
        <taxon>Gunneridae</taxon>
        <taxon>Pentapetalae</taxon>
        <taxon>rosids</taxon>
        <taxon>fabids</taxon>
        <taxon>Fabales</taxon>
        <taxon>Fabaceae</taxon>
        <taxon>Papilionoideae</taxon>
        <taxon>50 kb inversion clade</taxon>
        <taxon>NPAAA clade</taxon>
        <taxon>Hologalegina</taxon>
        <taxon>IRL clade</taxon>
        <taxon>Trifolieae</taxon>
        <taxon>Medicago</taxon>
    </lineage>
</organism>
<name>I3SQM7_MEDTR</name>
<sequence length="42" mass="4838">MCYLLILTIDYSSCWLCFVPTSIYNLFGNMVSINSREIRVGT</sequence>
<proteinExistence type="evidence at transcript level"/>
<dbReference type="AlphaFoldDB" id="I3SQM7"/>
<reference evidence="1" key="1">
    <citation type="submission" date="2012-05" db="EMBL/GenBank/DDBJ databases">
        <authorList>
            <person name="Krishnakumar V."/>
            <person name="Cheung F."/>
            <person name="Xiao Y."/>
            <person name="Chan A."/>
            <person name="Moskal W.A."/>
            <person name="Town C.D."/>
        </authorList>
    </citation>
    <scope>NUCLEOTIDE SEQUENCE</scope>
</reference>
<dbReference type="EMBL" id="BT142775">
    <property type="protein sequence ID" value="AFK42569.1"/>
    <property type="molecule type" value="mRNA"/>
</dbReference>